<dbReference type="InterPro" id="IPR002781">
    <property type="entry name" value="TM_pro_TauE-like"/>
</dbReference>
<proteinExistence type="predicted"/>
<dbReference type="Proteomes" id="UP001295684">
    <property type="component" value="Unassembled WGS sequence"/>
</dbReference>
<keyword evidence="3 5" id="KW-1133">Transmembrane helix</keyword>
<feature type="transmembrane region" description="Helical" evidence="5">
    <location>
        <begin position="96"/>
        <end position="116"/>
    </location>
</feature>
<evidence type="ECO:0000313" key="8">
    <source>
        <dbReference type="Proteomes" id="UP001295684"/>
    </source>
</evidence>
<keyword evidence="8" id="KW-1185">Reference proteome</keyword>
<reference evidence="7" key="1">
    <citation type="submission" date="2023-07" db="EMBL/GenBank/DDBJ databases">
        <authorList>
            <consortium name="AG Swart"/>
            <person name="Singh M."/>
            <person name="Singh A."/>
            <person name="Seah K."/>
            <person name="Emmerich C."/>
        </authorList>
    </citation>
    <scope>NUCLEOTIDE SEQUENCE</scope>
    <source>
        <strain evidence="7">DP1</strain>
    </source>
</reference>
<protein>
    <submittedName>
        <fullName evidence="7">Uncharacterized protein</fullName>
    </submittedName>
</protein>
<feature type="signal peptide" evidence="6">
    <location>
        <begin position="1"/>
        <end position="18"/>
    </location>
</feature>
<gene>
    <name evidence="7" type="ORF">ECRASSUSDP1_LOCUS2331</name>
</gene>
<evidence type="ECO:0000256" key="5">
    <source>
        <dbReference type="SAM" id="Phobius"/>
    </source>
</evidence>
<evidence type="ECO:0000256" key="4">
    <source>
        <dbReference type="ARBA" id="ARBA00023136"/>
    </source>
</evidence>
<dbReference type="Pfam" id="PF01925">
    <property type="entry name" value="TauE"/>
    <property type="match status" value="1"/>
</dbReference>
<evidence type="ECO:0000313" key="7">
    <source>
        <dbReference type="EMBL" id="CAI2361022.1"/>
    </source>
</evidence>
<sequence length="222" mass="24789">MFKGLFVIFLLTIAVCVARTPDSEECDAQRKCKEPFTSCIEGYCEHKGVFPAEWQEVLGASLLFVTTAMCNAAGISGGGIIVTIGIGLFYLSSKEAVAMSNVLIFFGCVTRFTINFKQRHPLKDATSIDYGVVTCQLPLVMLGTFLGVQLNELLAETLIFILLFLTFAALTYRSFRKGIDVSKREKREKKERAKCLDETRLLTDHPQVESISSIKETEEYKE</sequence>
<evidence type="ECO:0000256" key="3">
    <source>
        <dbReference type="ARBA" id="ARBA00022989"/>
    </source>
</evidence>
<keyword evidence="2 5" id="KW-0812">Transmembrane</keyword>
<comment type="subcellular location">
    <subcellularLocation>
        <location evidence="1">Membrane</location>
        <topology evidence="1">Multi-pass membrane protein</topology>
    </subcellularLocation>
</comment>
<comment type="caution">
    <text evidence="7">The sequence shown here is derived from an EMBL/GenBank/DDBJ whole genome shotgun (WGS) entry which is preliminary data.</text>
</comment>
<evidence type="ECO:0000256" key="6">
    <source>
        <dbReference type="SAM" id="SignalP"/>
    </source>
</evidence>
<feature type="chain" id="PRO_5041943891" evidence="6">
    <location>
        <begin position="19"/>
        <end position="222"/>
    </location>
</feature>
<dbReference type="EMBL" id="CAMPGE010002224">
    <property type="protein sequence ID" value="CAI2361022.1"/>
    <property type="molecule type" value="Genomic_DNA"/>
</dbReference>
<evidence type="ECO:0000256" key="1">
    <source>
        <dbReference type="ARBA" id="ARBA00004141"/>
    </source>
</evidence>
<evidence type="ECO:0000256" key="2">
    <source>
        <dbReference type="ARBA" id="ARBA00022692"/>
    </source>
</evidence>
<dbReference type="GO" id="GO:0016567">
    <property type="term" value="P:protein ubiquitination"/>
    <property type="evidence" value="ECO:0007669"/>
    <property type="project" value="TreeGrafter"/>
</dbReference>
<dbReference type="PANTHER" id="PTHR14255:SF3">
    <property type="entry name" value="SULFITE EXPORTER TAUE_SAFE FAMILY PROTEIN 5-RELATED"/>
    <property type="match status" value="1"/>
</dbReference>
<feature type="transmembrane region" description="Helical" evidence="5">
    <location>
        <begin position="154"/>
        <end position="175"/>
    </location>
</feature>
<keyword evidence="4 5" id="KW-0472">Membrane</keyword>
<dbReference type="GO" id="GO:0016020">
    <property type="term" value="C:membrane"/>
    <property type="evidence" value="ECO:0007669"/>
    <property type="project" value="UniProtKB-SubCell"/>
</dbReference>
<dbReference type="GO" id="GO:0031464">
    <property type="term" value="C:Cul4A-RING E3 ubiquitin ligase complex"/>
    <property type="evidence" value="ECO:0007669"/>
    <property type="project" value="TreeGrafter"/>
</dbReference>
<dbReference type="AlphaFoldDB" id="A0AAD1X6W0"/>
<organism evidence="7 8">
    <name type="scientific">Euplotes crassus</name>
    <dbReference type="NCBI Taxonomy" id="5936"/>
    <lineage>
        <taxon>Eukaryota</taxon>
        <taxon>Sar</taxon>
        <taxon>Alveolata</taxon>
        <taxon>Ciliophora</taxon>
        <taxon>Intramacronucleata</taxon>
        <taxon>Spirotrichea</taxon>
        <taxon>Hypotrichia</taxon>
        <taxon>Euplotida</taxon>
        <taxon>Euplotidae</taxon>
        <taxon>Moneuplotes</taxon>
    </lineage>
</organism>
<accession>A0AAD1X6W0</accession>
<keyword evidence="6" id="KW-0732">Signal</keyword>
<name>A0AAD1X6W0_EUPCR</name>
<dbReference type="PANTHER" id="PTHR14255">
    <property type="entry name" value="CEREBLON"/>
    <property type="match status" value="1"/>
</dbReference>